<protein>
    <submittedName>
        <fullName evidence="2">Uncharacterized protein</fullName>
    </submittedName>
</protein>
<comment type="caution">
    <text evidence="2">The sequence shown here is derived from an EMBL/GenBank/DDBJ whole genome shotgun (WGS) entry which is preliminary data.</text>
</comment>
<keyword evidence="3" id="KW-1185">Reference proteome</keyword>
<evidence type="ECO:0000256" key="1">
    <source>
        <dbReference type="SAM" id="MobiDB-lite"/>
    </source>
</evidence>
<reference evidence="2 3" key="1">
    <citation type="submission" date="2021-07" db="EMBL/GenBank/DDBJ databases">
        <authorList>
            <person name="So Y."/>
        </authorList>
    </citation>
    <scope>NUCLEOTIDE SEQUENCE [LARGE SCALE GENOMIC DNA]</scope>
    <source>
        <strain evidence="2 3">HJA6</strain>
    </source>
</reference>
<dbReference type="Proteomes" id="UP001196565">
    <property type="component" value="Unassembled WGS sequence"/>
</dbReference>
<dbReference type="RefSeq" id="WP_219761617.1">
    <property type="nucleotide sequence ID" value="NZ_JAHYBZ010000001.1"/>
</dbReference>
<gene>
    <name evidence="2" type="ORF">KPL78_04200</name>
</gene>
<evidence type="ECO:0000313" key="3">
    <source>
        <dbReference type="Proteomes" id="UP001196565"/>
    </source>
</evidence>
<sequence>MSSTAPEAVAWAEMAFESSLIGVRAAVARALVDLRAVARAGGDVDRARCALLTALRGAEIDSERPSLGVSMSFGNDPIPRGIGPVRDDGLTL</sequence>
<dbReference type="EMBL" id="JAHYBZ010000001">
    <property type="protein sequence ID" value="MBW6397034.1"/>
    <property type="molecule type" value="Genomic_DNA"/>
</dbReference>
<name>A0ABS7A415_9PROT</name>
<feature type="region of interest" description="Disordered" evidence="1">
    <location>
        <begin position="71"/>
        <end position="92"/>
    </location>
</feature>
<proteinExistence type="predicted"/>
<evidence type="ECO:0000313" key="2">
    <source>
        <dbReference type="EMBL" id="MBW6397034.1"/>
    </source>
</evidence>
<accession>A0ABS7A415</accession>
<organism evidence="2 3">
    <name type="scientific">Roseomonas alba</name>
    <dbReference type="NCBI Taxonomy" id="2846776"/>
    <lineage>
        <taxon>Bacteria</taxon>
        <taxon>Pseudomonadati</taxon>
        <taxon>Pseudomonadota</taxon>
        <taxon>Alphaproteobacteria</taxon>
        <taxon>Acetobacterales</taxon>
        <taxon>Roseomonadaceae</taxon>
        <taxon>Roseomonas</taxon>
    </lineage>
</organism>